<keyword evidence="1" id="KW-0489">Methyltransferase</keyword>
<evidence type="ECO:0000256" key="1">
    <source>
        <dbReference type="ARBA" id="ARBA00022603"/>
    </source>
</evidence>
<name>A0AAV2GJY1_9ROSI</name>
<keyword evidence="2" id="KW-0808">Transferase</keyword>
<evidence type="ECO:0008006" key="6">
    <source>
        <dbReference type="Google" id="ProtNLM"/>
    </source>
</evidence>
<dbReference type="Pfam" id="PF03141">
    <property type="entry name" value="Methyltransf_29"/>
    <property type="match status" value="1"/>
</dbReference>
<dbReference type="GO" id="GO:0032259">
    <property type="term" value="P:methylation"/>
    <property type="evidence" value="ECO:0007669"/>
    <property type="project" value="UniProtKB-KW"/>
</dbReference>
<accession>A0AAV2GJY1</accession>
<gene>
    <name evidence="4" type="ORF">LTRI10_LOCUS50419</name>
</gene>
<dbReference type="GO" id="GO:0008168">
    <property type="term" value="F:methyltransferase activity"/>
    <property type="evidence" value="ECO:0007669"/>
    <property type="project" value="UniProtKB-KW"/>
</dbReference>
<evidence type="ECO:0000256" key="2">
    <source>
        <dbReference type="ARBA" id="ARBA00022679"/>
    </source>
</evidence>
<dbReference type="EMBL" id="OZ034822">
    <property type="protein sequence ID" value="CAL1411041.1"/>
    <property type="molecule type" value="Genomic_DNA"/>
</dbReference>
<keyword evidence="3" id="KW-0325">Glycoprotein</keyword>
<dbReference type="AlphaFoldDB" id="A0AAV2GJY1"/>
<organism evidence="4 5">
    <name type="scientific">Linum trigynum</name>
    <dbReference type="NCBI Taxonomy" id="586398"/>
    <lineage>
        <taxon>Eukaryota</taxon>
        <taxon>Viridiplantae</taxon>
        <taxon>Streptophyta</taxon>
        <taxon>Embryophyta</taxon>
        <taxon>Tracheophyta</taxon>
        <taxon>Spermatophyta</taxon>
        <taxon>Magnoliopsida</taxon>
        <taxon>eudicotyledons</taxon>
        <taxon>Gunneridae</taxon>
        <taxon>Pentapetalae</taxon>
        <taxon>rosids</taxon>
        <taxon>fabids</taxon>
        <taxon>Malpighiales</taxon>
        <taxon>Linaceae</taxon>
        <taxon>Linum</taxon>
    </lineage>
</organism>
<dbReference type="Proteomes" id="UP001497516">
    <property type="component" value="Chromosome 9"/>
</dbReference>
<evidence type="ECO:0000256" key="3">
    <source>
        <dbReference type="ARBA" id="ARBA00023180"/>
    </source>
</evidence>
<dbReference type="InterPro" id="IPR004159">
    <property type="entry name" value="Put_SAM_MeTrfase"/>
</dbReference>
<reference evidence="4 5" key="1">
    <citation type="submission" date="2024-04" db="EMBL/GenBank/DDBJ databases">
        <authorList>
            <person name="Fracassetti M."/>
        </authorList>
    </citation>
    <scope>NUCLEOTIDE SEQUENCE [LARGE SCALE GENOMIC DNA]</scope>
</reference>
<sequence>MDRVIRPSGFIIIRDKQVVIDYVKKHLVALHWEVVDSSSTKQDHDGEDGVLIGQKKLRLTSESLRDTE</sequence>
<protein>
    <recommendedName>
        <fullName evidence="6">Methyltransferase</fullName>
    </recommendedName>
</protein>
<keyword evidence="5" id="KW-1185">Reference proteome</keyword>
<evidence type="ECO:0000313" key="4">
    <source>
        <dbReference type="EMBL" id="CAL1411041.1"/>
    </source>
</evidence>
<proteinExistence type="predicted"/>
<evidence type="ECO:0000313" key="5">
    <source>
        <dbReference type="Proteomes" id="UP001497516"/>
    </source>
</evidence>